<accession>A0A0X8VDH1</accession>
<dbReference type="OrthoDB" id="10002474at2"/>
<feature type="transmembrane region" description="Helical" evidence="1">
    <location>
        <begin position="34"/>
        <end position="56"/>
    </location>
</feature>
<dbReference type="Proteomes" id="UP000184204">
    <property type="component" value="Unassembled WGS sequence"/>
</dbReference>
<evidence type="ECO:0000313" key="3">
    <source>
        <dbReference type="EMBL" id="SHF03344.1"/>
    </source>
</evidence>
<keyword evidence="1" id="KW-0812">Transmembrane</keyword>
<protein>
    <recommendedName>
        <fullName evidence="6">CXXC-20-CXXC protein</fullName>
    </recommendedName>
</protein>
<feature type="transmembrane region" description="Helical" evidence="1">
    <location>
        <begin position="7"/>
        <end position="28"/>
    </location>
</feature>
<evidence type="ECO:0000313" key="4">
    <source>
        <dbReference type="Proteomes" id="UP000068026"/>
    </source>
</evidence>
<keyword evidence="1" id="KW-0472">Membrane</keyword>
<evidence type="ECO:0008006" key="6">
    <source>
        <dbReference type="Google" id="ProtNLM"/>
    </source>
</evidence>
<keyword evidence="1" id="KW-1133">Transmembrane helix</keyword>
<keyword evidence="4" id="KW-1185">Reference proteome</keyword>
<evidence type="ECO:0000313" key="2">
    <source>
        <dbReference type="EMBL" id="AMJ41994.1"/>
    </source>
</evidence>
<organism evidence="3 5">
    <name type="scientific">Anaerotignum propionicum DSM 1682</name>
    <dbReference type="NCBI Taxonomy" id="991789"/>
    <lineage>
        <taxon>Bacteria</taxon>
        <taxon>Bacillati</taxon>
        <taxon>Bacillota</taxon>
        <taxon>Clostridia</taxon>
        <taxon>Lachnospirales</taxon>
        <taxon>Anaerotignaceae</taxon>
        <taxon>Anaerotignum</taxon>
    </lineage>
</organism>
<dbReference type="EMBL" id="FQUA01000014">
    <property type="protein sequence ID" value="SHF03344.1"/>
    <property type="molecule type" value="Genomic_DNA"/>
</dbReference>
<dbReference type="AlphaFoldDB" id="A0A0X8VDH1"/>
<sequence length="90" mass="10224">MLSRNKARMCIVVDILAVFCLIIPRVLYAGSPEIYLFWAYTAVGLTVIILIISLIYQRCPNCGKGTAPLQWWKNGTKHCKKCGKPFVYDK</sequence>
<dbReference type="RefSeq" id="WP_066052110.1">
    <property type="nucleotide sequence ID" value="NZ_FQUA01000014.1"/>
</dbReference>
<reference evidence="4" key="2">
    <citation type="submission" date="2016-01" db="EMBL/GenBank/DDBJ databases">
        <authorList>
            <person name="Poehlein A."/>
            <person name="Schlien K."/>
            <person name="Gottschalk G."/>
            <person name="Buckel W."/>
            <person name="Daniel R."/>
        </authorList>
    </citation>
    <scope>NUCLEOTIDE SEQUENCE [LARGE SCALE GENOMIC DNA]</scope>
    <source>
        <strain evidence="4">X2</strain>
    </source>
</reference>
<evidence type="ECO:0000256" key="1">
    <source>
        <dbReference type="SAM" id="Phobius"/>
    </source>
</evidence>
<reference evidence="5" key="4">
    <citation type="submission" date="2016-11" db="EMBL/GenBank/DDBJ databases">
        <authorList>
            <person name="Jaros S."/>
            <person name="Januszkiewicz K."/>
            <person name="Wedrychowicz H."/>
        </authorList>
    </citation>
    <scope>NUCLEOTIDE SEQUENCE [LARGE SCALE GENOMIC DNA]</scope>
    <source>
        <strain evidence="5">DSM 1682</strain>
    </source>
</reference>
<dbReference type="KEGG" id="cpro:CPRO_24280"/>
<proteinExistence type="predicted"/>
<reference evidence="3" key="3">
    <citation type="submission" date="2016-11" db="EMBL/GenBank/DDBJ databases">
        <authorList>
            <person name="Varghese N."/>
            <person name="Submissions S."/>
        </authorList>
    </citation>
    <scope>NUCLEOTIDE SEQUENCE</scope>
    <source>
        <strain evidence="3">DSM 1682</strain>
    </source>
</reference>
<name>A0A0X8VDH1_ANAPI</name>
<reference evidence="2 4" key="1">
    <citation type="journal article" date="2016" name="Genome Announc.">
        <title>Complete Genome Sequence of the Amino Acid-Fermenting Clostridium propionicum X2 (DSM 1682).</title>
        <authorList>
            <person name="Poehlein A."/>
            <person name="Schlien K."/>
            <person name="Chowdhury N.P."/>
            <person name="Gottschalk G."/>
            <person name="Buckel W."/>
            <person name="Daniel R."/>
        </authorList>
    </citation>
    <scope>NUCLEOTIDE SEQUENCE [LARGE SCALE GENOMIC DNA]</scope>
    <source>
        <strain evidence="2 4">X2</strain>
    </source>
</reference>
<dbReference type="Proteomes" id="UP000068026">
    <property type="component" value="Chromosome"/>
</dbReference>
<evidence type="ECO:0000313" key="5">
    <source>
        <dbReference type="Proteomes" id="UP000184204"/>
    </source>
</evidence>
<gene>
    <name evidence="2" type="ORF">CPRO_24280</name>
    <name evidence="3" type="ORF">SAMN02745151_02564</name>
</gene>
<dbReference type="EMBL" id="CP014223">
    <property type="protein sequence ID" value="AMJ41994.1"/>
    <property type="molecule type" value="Genomic_DNA"/>
</dbReference>